<evidence type="ECO:0000313" key="3">
    <source>
        <dbReference type="WBParaSite" id="PgR154X_g002_t03"/>
    </source>
</evidence>
<dbReference type="Proteomes" id="UP000887569">
    <property type="component" value="Unplaced"/>
</dbReference>
<keyword evidence="2" id="KW-1185">Reference proteome</keyword>
<dbReference type="WBParaSite" id="PgR154X_g002_t03">
    <property type="protein sequence ID" value="PgR154X_g002_t03"/>
    <property type="gene ID" value="PgR154X_g002"/>
</dbReference>
<dbReference type="PANTHER" id="PTHR31562">
    <property type="entry name" value="PROTEIN CBG18972"/>
    <property type="match status" value="1"/>
</dbReference>
<accession>A0A915CG72</accession>
<reference evidence="3" key="1">
    <citation type="submission" date="2022-11" db="UniProtKB">
        <authorList>
            <consortium name="WormBaseParasite"/>
        </authorList>
    </citation>
    <scope>IDENTIFICATION</scope>
</reference>
<organism evidence="2 3">
    <name type="scientific">Parascaris univalens</name>
    <name type="common">Nematode worm</name>
    <dbReference type="NCBI Taxonomy" id="6257"/>
    <lineage>
        <taxon>Eukaryota</taxon>
        <taxon>Metazoa</taxon>
        <taxon>Ecdysozoa</taxon>
        <taxon>Nematoda</taxon>
        <taxon>Chromadorea</taxon>
        <taxon>Rhabditida</taxon>
        <taxon>Spirurina</taxon>
        <taxon>Ascaridomorpha</taxon>
        <taxon>Ascaridoidea</taxon>
        <taxon>Ascarididae</taxon>
        <taxon>Parascaris</taxon>
    </lineage>
</organism>
<dbReference type="AlphaFoldDB" id="A0A915CG72"/>
<dbReference type="PANTHER" id="PTHR31562:SF9">
    <property type="entry name" value="GLYCOSYLTRANSFERASE FAMILY 8 PROTEIN"/>
    <property type="match status" value="1"/>
</dbReference>
<feature type="transmembrane region" description="Helical" evidence="1">
    <location>
        <begin position="12"/>
        <end position="29"/>
    </location>
</feature>
<keyword evidence="1" id="KW-0812">Transmembrane</keyword>
<evidence type="ECO:0000313" key="2">
    <source>
        <dbReference type="Proteomes" id="UP000887569"/>
    </source>
</evidence>
<keyword evidence="1" id="KW-0472">Membrane</keyword>
<dbReference type="InterPro" id="IPR029044">
    <property type="entry name" value="Nucleotide-diphossugar_trans"/>
</dbReference>
<proteinExistence type="predicted"/>
<protein>
    <submittedName>
        <fullName evidence="3">Glycosyltransferase family 92 protein</fullName>
    </submittedName>
</protein>
<dbReference type="Gene3D" id="3.90.550.10">
    <property type="entry name" value="Spore Coat Polysaccharide Biosynthesis Protein SpsA, Chain A"/>
    <property type="match status" value="1"/>
</dbReference>
<name>A0A915CG72_PARUN</name>
<dbReference type="InterPro" id="IPR004988">
    <property type="entry name" value="DUF273"/>
</dbReference>
<dbReference type="Pfam" id="PF03314">
    <property type="entry name" value="DUF273"/>
    <property type="match status" value="1"/>
</dbReference>
<keyword evidence="1" id="KW-1133">Transmembrane helix</keyword>
<evidence type="ECO:0000256" key="1">
    <source>
        <dbReference type="SAM" id="Phobius"/>
    </source>
</evidence>
<sequence length="235" mass="27259">RKSMAVLYHRRNFAIMLLCSIVGLYIVYVKGNGKLYSEFAISTVKSRSRYPSGMKISVIGDGRKEASMQIRSKRNRSRNIAIVSVLTEDFDESNVIKALSSLRCYALLHGYPLEIVRETPQWRQRCPQVDITFRRHCIISYILPKYECILVVDADVGVINPTRLIEEFIDDKYDLIFFDRFFNWEISCSSYLARSSTESVEFIKNFAEYEKNLPNSVHGRDNGAIHFYIVERLIA</sequence>